<protein>
    <recommendedName>
        <fullName evidence="10">Beta-ketoacyl-[acyl-carrier-protein] synthase III</fullName>
        <shortName evidence="10">Beta-ketoacyl-ACP synthase III</shortName>
        <shortName evidence="10">KAS III</shortName>
        <ecNumber evidence="10">2.3.1.180</ecNumber>
    </recommendedName>
    <alternativeName>
        <fullName evidence="10">3-oxoacyl-[acyl-carrier-protein] synthase 3</fullName>
    </alternativeName>
    <alternativeName>
        <fullName evidence="10">3-oxoacyl-[acyl-carrier-protein] synthase III</fullName>
    </alternativeName>
</protein>
<keyword evidence="5 10" id="KW-0276">Fatty acid metabolism</keyword>
<evidence type="ECO:0000256" key="1">
    <source>
        <dbReference type="ARBA" id="ARBA00008642"/>
    </source>
</evidence>
<evidence type="ECO:0000256" key="5">
    <source>
        <dbReference type="ARBA" id="ARBA00022832"/>
    </source>
</evidence>
<dbReference type="Gene3D" id="3.40.47.10">
    <property type="match status" value="1"/>
</dbReference>
<keyword evidence="4 10" id="KW-0808">Transferase</keyword>
<comment type="domain">
    <text evidence="10">The last Arg residue of the ACP-binding site is essential for the weak association between ACP/AcpP and FabH.</text>
</comment>
<dbReference type="NCBIfam" id="TIGR00747">
    <property type="entry name" value="fabH"/>
    <property type="match status" value="1"/>
</dbReference>
<gene>
    <name evidence="10" type="primary">fabH</name>
    <name evidence="13" type="ORF">JBF11_02835</name>
</gene>
<feature type="active site" evidence="10">
    <location>
        <position position="127"/>
    </location>
</feature>
<keyword evidence="8 10" id="KW-0511">Multifunctional enzyme</keyword>
<dbReference type="RefSeq" id="WP_334315869.1">
    <property type="nucleotide sequence ID" value="NZ_CP065938.1"/>
</dbReference>
<evidence type="ECO:0000259" key="12">
    <source>
        <dbReference type="Pfam" id="PF08545"/>
    </source>
</evidence>
<keyword evidence="6 10" id="KW-0443">Lipid metabolism</keyword>
<proteinExistence type="inferred from homology"/>
<evidence type="ECO:0000256" key="6">
    <source>
        <dbReference type="ARBA" id="ARBA00023098"/>
    </source>
</evidence>
<dbReference type="PANTHER" id="PTHR43091">
    <property type="entry name" value="3-OXOACYL-[ACYL-CARRIER-PROTEIN] SYNTHASE"/>
    <property type="match status" value="1"/>
</dbReference>
<reference evidence="13" key="1">
    <citation type="submission" date="2020-12" db="EMBL/GenBank/DDBJ databases">
        <title>Taurinivorans muris gen. nov., sp. nov., fundamental and realized metabolic niche of a ubiquitous sulfidogenic bacterium in the murine intestine.</title>
        <authorList>
            <person name="Ye H."/>
            <person name="Hanson B.T."/>
            <person name="Loy A."/>
        </authorList>
    </citation>
    <scope>NUCLEOTIDE SEQUENCE</scope>
    <source>
        <strain evidence="13">LT0009</strain>
    </source>
</reference>
<evidence type="ECO:0000256" key="7">
    <source>
        <dbReference type="ARBA" id="ARBA00023160"/>
    </source>
</evidence>
<keyword evidence="3 10" id="KW-0444">Lipid biosynthesis</keyword>
<organism evidence="13 14">
    <name type="scientific">Taurinivorans muris</name>
    <dbReference type="NCBI Taxonomy" id="2787751"/>
    <lineage>
        <taxon>Bacteria</taxon>
        <taxon>Pseudomonadati</taxon>
        <taxon>Thermodesulfobacteriota</taxon>
        <taxon>Desulfovibrionia</taxon>
        <taxon>Desulfovibrionales</taxon>
        <taxon>Desulfovibrionaceae</taxon>
        <taxon>Taurinivorans</taxon>
    </lineage>
</organism>
<dbReference type="Pfam" id="PF08541">
    <property type="entry name" value="ACP_syn_III_C"/>
    <property type="match status" value="1"/>
</dbReference>
<comment type="subcellular location">
    <subcellularLocation>
        <location evidence="10">Cytoplasm</location>
    </subcellularLocation>
</comment>
<evidence type="ECO:0000256" key="3">
    <source>
        <dbReference type="ARBA" id="ARBA00022516"/>
    </source>
</evidence>
<feature type="domain" description="Beta-ketoacyl-[acyl-carrier-protein] synthase III C-terminal" evidence="11">
    <location>
        <begin position="251"/>
        <end position="338"/>
    </location>
</feature>
<dbReference type="InterPro" id="IPR013751">
    <property type="entry name" value="ACP_syn_III_N"/>
</dbReference>
<sequence>MSMFCQITGLGVSVPENTVSNFDLEKIMDTSDEWISTRTGIKNRRILRDDENISEYACVAARKAIEEAQIPLSKITHLLVATCSPETLSPSVSCIIAQKLGLSEYSGLQLISNSNSSLVCFDFNAACSGFVYGLELARAFLALDDNAVVLLVTAESLSRRMNFQDRTTSVLFGDGAGAVVIQKNGEALFDIIDVSLGADGDYKDLIRIGGGTDKKVRVGDRISEDFFLTMQGKEVFKCAVRGMVQESLKLLEKNNLSVQDVDLFLAHQANLRIIEAVGERLAIPKEKVFTNLEKYGNTSASSIVLAMAEAREQGLLKKGQKTLLTAFGAGLTWGSALIS</sequence>
<name>A0ABY5Y2H3_9BACT</name>
<comment type="function">
    <text evidence="10">Catalyzes the condensation reaction of fatty acid synthesis by the addition to an acyl acceptor of two carbons from malonyl-ACP. Catalyzes the first condensation reaction which initiates fatty acid synthesis and may therefore play a role in governing the total rate of fatty acid production. Possesses both acetoacetyl-ACP synthase and acetyl transacylase activities. Its substrate specificity determines the biosynthesis of branched-chain and/or straight-chain of fatty acids.</text>
</comment>
<dbReference type="NCBIfam" id="NF006829">
    <property type="entry name" value="PRK09352.1"/>
    <property type="match status" value="1"/>
</dbReference>
<dbReference type="InterPro" id="IPR016039">
    <property type="entry name" value="Thiolase-like"/>
</dbReference>
<evidence type="ECO:0000256" key="4">
    <source>
        <dbReference type="ARBA" id="ARBA00022679"/>
    </source>
</evidence>
<dbReference type="PANTHER" id="PTHR43091:SF2">
    <property type="entry name" value="BETA-KETOACYL-[ACYL-CARRIER-PROTEIN] SYNTHASE III 2"/>
    <property type="match status" value="1"/>
</dbReference>
<evidence type="ECO:0000256" key="10">
    <source>
        <dbReference type="HAMAP-Rule" id="MF_01815"/>
    </source>
</evidence>
<comment type="catalytic activity">
    <reaction evidence="10">
        <text>malonyl-[ACP] + acetyl-CoA + H(+) = 3-oxobutanoyl-[ACP] + CO2 + CoA</text>
        <dbReference type="Rhea" id="RHEA:12080"/>
        <dbReference type="Rhea" id="RHEA-COMP:9623"/>
        <dbReference type="Rhea" id="RHEA-COMP:9625"/>
        <dbReference type="ChEBI" id="CHEBI:15378"/>
        <dbReference type="ChEBI" id="CHEBI:16526"/>
        <dbReference type="ChEBI" id="CHEBI:57287"/>
        <dbReference type="ChEBI" id="CHEBI:57288"/>
        <dbReference type="ChEBI" id="CHEBI:78449"/>
        <dbReference type="ChEBI" id="CHEBI:78450"/>
        <dbReference type="EC" id="2.3.1.180"/>
    </reaction>
</comment>
<evidence type="ECO:0000256" key="2">
    <source>
        <dbReference type="ARBA" id="ARBA00022490"/>
    </source>
</evidence>
<accession>A0ABY5Y2H3</accession>
<dbReference type="InterPro" id="IPR013747">
    <property type="entry name" value="ACP_syn_III_C"/>
</dbReference>
<keyword evidence="9 10" id="KW-0012">Acyltransferase</keyword>
<dbReference type="SUPFAM" id="SSF53901">
    <property type="entry name" value="Thiolase-like"/>
    <property type="match status" value="1"/>
</dbReference>
<comment type="similarity">
    <text evidence="1 10">Belongs to the thiolase-like superfamily. FabH family.</text>
</comment>
<keyword evidence="14" id="KW-1185">Reference proteome</keyword>
<feature type="active site" evidence="10">
    <location>
        <position position="297"/>
    </location>
</feature>
<feature type="active site" evidence="10">
    <location>
        <position position="267"/>
    </location>
</feature>
<dbReference type="EC" id="2.3.1.180" evidence="10"/>
<keyword evidence="7 10" id="KW-0275">Fatty acid biosynthesis</keyword>
<dbReference type="EMBL" id="CP065938">
    <property type="protein sequence ID" value="UWX06266.1"/>
    <property type="molecule type" value="Genomic_DNA"/>
</dbReference>
<dbReference type="InterPro" id="IPR004655">
    <property type="entry name" value="FabH"/>
</dbReference>
<dbReference type="Pfam" id="PF08545">
    <property type="entry name" value="ACP_syn_III"/>
    <property type="match status" value="1"/>
</dbReference>
<keyword evidence="2 10" id="KW-0963">Cytoplasm</keyword>
<dbReference type="HAMAP" id="MF_01815">
    <property type="entry name" value="FabH"/>
    <property type="match status" value="1"/>
</dbReference>
<dbReference type="Proteomes" id="UP001058120">
    <property type="component" value="Chromosome"/>
</dbReference>
<evidence type="ECO:0000313" key="13">
    <source>
        <dbReference type="EMBL" id="UWX06266.1"/>
    </source>
</evidence>
<comment type="subunit">
    <text evidence="10">Homodimer.</text>
</comment>
<feature type="domain" description="Beta-ketoacyl-[acyl-carrier-protein] synthase III N-terminal" evidence="12">
    <location>
        <begin position="121"/>
        <end position="200"/>
    </location>
</feature>
<dbReference type="CDD" id="cd00830">
    <property type="entry name" value="KAS_III"/>
    <property type="match status" value="1"/>
</dbReference>
<evidence type="ECO:0000256" key="8">
    <source>
        <dbReference type="ARBA" id="ARBA00023268"/>
    </source>
</evidence>
<comment type="pathway">
    <text evidence="10">Lipid metabolism; fatty acid biosynthesis.</text>
</comment>
<evidence type="ECO:0000259" key="11">
    <source>
        <dbReference type="Pfam" id="PF08541"/>
    </source>
</evidence>
<feature type="region of interest" description="ACP-binding" evidence="10">
    <location>
        <begin position="268"/>
        <end position="272"/>
    </location>
</feature>
<evidence type="ECO:0000313" key="14">
    <source>
        <dbReference type="Proteomes" id="UP001058120"/>
    </source>
</evidence>
<evidence type="ECO:0000256" key="9">
    <source>
        <dbReference type="ARBA" id="ARBA00023315"/>
    </source>
</evidence>